<gene>
    <name evidence="1" type="ORF">EV03_1966</name>
</gene>
<accession>A0A0A2BZT2</accession>
<dbReference type="AlphaFoldDB" id="A0A0A2BZT2"/>
<protein>
    <submittedName>
        <fullName evidence="1">Uncharacterized protein</fullName>
    </submittedName>
</protein>
<proteinExistence type="predicted"/>
<organism evidence="1 2">
    <name type="scientific">Prochlorococcus marinus str. PAC1</name>
    <dbReference type="NCBI Taxonomy" id="59924"/>
    <lineage>
        <taxon>Bacteria</taxon>
        <taxon>Bacillati</taxon>
        <taxon>Cyanobacteriota</taxon>
        <taxon>Cyanophyceae</taxon>
        <taxon>Synechococcales</taxon>
        <taxon>Prochlorococcaceae</taxon>
        <taxon>Prochlorococcus</taxon>
    </lineage>
</organism>
<evidence type="ECO:0000313" key="2">
    <source>
        <dbReference type="Proteomes" id="UP000030392"/>
    </source>
</evidence>
<dbReference type="EMBL" id="JNAX01000015">
    <property type="protein sequence ID" value="KGG19581.1"/>
    <property type="molecule type" value="Genomic_DNA"/>
</dbReference>
<evidence type="ECO:0000313" key="1">
    <source>
        <dbReference type="EMBL" id="KGG19581.1"/>
    </source>
</evidence>
<reference evidence="2" key="1">
    <citation type="journal article" date="2014" name="Sci. Data">
        <title>Genomes of diverse isolates of the marine cyanobacterium Prochlorococcus.</title>
        <authorList>
            <person name="Biller S."/>
            <person name="Berube P."/>
            <person name="Thompson J."/>
            <person name="Kelly L."/>
            <person name="Roggensack S."/>
            <person name="Awad L."/>
            <person name="Roache-Johnson K."/>
            <person name="Ding H."/>
            <person name="Giovannoni S.J."/>
            <person name="Moore L.R."/>
            <person name="Chisholm S.W."/>
        </authorList>
    </citation>
    <scope>NUCLEOTIDE SEQUENCE [LARGE SCALE GENOMIC DNA]</scope>
    <source>
        <strain evidence="2">PAC1</strain>
    </source>
</reference>
<dbReference type="Proteomes" id="UP000030392">
    <property type="component" value="Unassembled WGS sequence"/>
</dbReference>
<name>A0A0A2BZT2_PROMR</name>
<comment type="caution">
    <text evidence="1">The sequence shown here is derived from an EMBL/GenBank/DDBJ whole genome shotgun (WGS) entry which is preliminary data.</text>
</comment>
<sequence>MELIESSEDFLWLKNDLLAKNETDIPRPRNRSPIRKKDLVVKVLMDLILLASGMSS</sequence>